<name>A0A382RI20_9ZZZZ</name>
<protein>
    <recommendedName>
        <fullName evidence="2">Pectate lyase superfamily protein domain-containing protein</fullName>
    </recommendedName>
</protein>
<sequence>MEPSIGKPISLFAFIIVLVCQSVLAEIIQVPKDHATIQAGIDAAVDGDTVLVADGLYVGVGNVNLNFKGKPITVKSVSGAYKCTIDCQKTNQTRGFTFRHRETKDAIVSGFTIKNGNFKKGNGGGIHCFDASPT</sequence>
<reference evidence="1" key="1">
    <citation type="submission" date="2018-05" db="EMBL/GenBank/DDBJ databases">
        <authorList>
            <person name="Lanie J.A."/>
            <person name="Ng W.-L."/>
            <person name="Kazmierczak K.M."/>
            <person name="Andrzejewski T.M."/>
            <person name="Davidsen T.M."/>
            <person name="Wayne K.J."/>
            <person name="Tettelin H."/>
            <person name="Glass J.I."/>
            <person name="Rusch D."/>
            <person name="Podicherti R."/>
            <person name="Tsui H.-C.T."/>
            <person name="Winkler M.E."/>
        </authorList>
    </citation>
    <scope>NUCLEOTIDE SEQUENCE</scope>
</reference>
<dbReference type="EMBL" id="UINC01121715">
    <property type="protein sequence ID" value="SVC97070.1"/>
    <property type="molecule type" value="Genomic_DNA"/>
</dbReference>
<evidence type="ECO:0008006" key="2">
    <source>
        <dbReference type="Google" id="ProtNLM"/>
    </source>
</evidence>
<gene>
    <name evidence="1" type="ORF">METZ01_LOCUS349924</name>
</gene>
<accession>A0A382RI20</accession>
<dbReference type="SUPFAM" id="SSF51126">
    <property type="entry name" value="Pectin lyase-like"/>
    <property type="match status" value="1"/>
</dbReference>
<dbReference type="InterPro" id="IPR011050">
    <property type="entry name" value="Pectin_lyase_fold/virulence"/>
</dbReference>
<proteinExistence type="predicted"/>
<evidence type="ECO:0000313" key="1">
    <source>
        <dbReference type="EMBL" id="SVC97070.1"/>
    </source>
</evidence>
<dbReference type="Gene3D" id="2.160.20.10">
    <property type="entry name" value="Single-stranded right-handed beta-helix, Pectin lyase-like"/>
    <property type="match status" value="1"/>
</dbReference>
<dbReference type="InterPro" id="IPR012334">
    <property type="entry name" value="Pectin_lyas_fold"/>
</dbReference>
<dbReference type="AlphaFoldDB" id="A0A382RI20"/>
<organism evidence="1">
    <name type="scientific">marine metagenome</name>
    <dbReference type="NCBI Taxonomy" id="408172"/>
    <lineage>
        <taxon>unclassified sequences</taxon>
        <taxon>metagenomes</taxon>
        <taxon>ecological metagenomes</taxon>
    </lineage>
</organism>
<feature type="non-terminal residue" evidence="1">
    <location>
        <position position="134"/>
    </location>
</feature>